<keyword evidence="7" id="KW-0010">Activator</keyword>
<dbReference type="EMBL" id="NPHW01003442">
    <property type="protein sequence ID" value="OXV09575.1"/>
    <property type="molecule type" value="Genomic_DNA"/>
</dbReference>
<dbReference type="PANTHER" id="PTHR46567:SF1">
    <property type="entry name" value="MEDIATOR OF RNA POLYMERASE II TRANSCRIPTION SUBUNIT 12"/>
    <property type="match status" value="1"/>
</dbReference>
<feature type="region of interest" description="Disordered" evidence="12">
    <location>
        <begin position="20"/>
        <end position="55"/>
    </location>
</feature>
<evidence type="ECO:0000256" key="3">
    <source>
        <dbReference type="ARBA" id="ARBA00011629"/>
    </source>
</evidence>
<keyword evidence="9" id="KW-0539">Nucleus</keyword>
<dbReference type="GO" id="GO:0016592">
    <property type="term" value="C:mediator complex"/>
    <property type="evidence" value="ECO:0007669"/>
    <property type="project" value="InterPro"/>
</dbReference>
<evidence type="ECO:0000313" key="14">
    <source>
        <dbReference type="EMBL" id="OXV09575.1"/>
    </source>
</evidence>
<dbReference type="Pfam" id="PF25326">
    <property type="entry name" value="ARM_SRB8"/>
    <property type="match status" value="1"/>
</dbReference>
<evidence type="ECO:0000256" key="6">
    <source>
        <dbReference type="ARBA" id="ARBA00023015"/>
    </source>
</evidence>
<proteinExistence type="inferred from homology"/>
<name>A0A232LZI9_9EURO</name>
<dbReference type="SMART" id="SM01281">
    <property type="entry name" value="Med12"/>
    <property type="match status" value="1"/>
</dbReference>
<evidence type="ECO:0000256" key="12">
    <source>
        <dbReference type="SAM" id="MobiDB-lite"/>
    </source>
</evidence>
<evidence type="ECO:0000256" key="4">
    <source>
        <dbReference type="ARBA" id="ARBA00019622"/>
    </source>
</evidence>
<comment type="subunit">
    <text evidence="3">Component of the SRB8-11 complex, which itself associates with the Mediator complex.</text>
</comment>
<keyword evidence="5" id="KW-0678">Repressor</keyword>
<comment type="caution">
    <text evidence="14">The sequence shown here is derived from an EMBL/GenBank/DDBJ whole genome shotgun (WGS) entry which is preliminary data.</text>
</comment>
<dbReference type="InterPro" id="IPR019035">
    <property type="entry name" value="Mediator_Med12"/>
</dbReference>
<evidence type="ECO:0000256" key="2">
    <source>
        <dbReference type="ARBA" id="ARBA00010289"/>
    </source>
</evidence>
<dbReference type="InterPro" id="IPR057344">
    <property type="entry name" value="ARM_SRB8"/>
</dbReference>
<feature type="compositionally biased region" description="Basic and acidic residues" evidence="12">
    <location>
        <begin position="45"/>
        <end position="55"/>
    </location>
</feature>
<dbReference type="OrthoDB" id="20828at2759"/>
<keyword evidence="8" id="KW-0804">Transcription</keyword>
<dbReference type="GO" id="GO:0006357">
    <property type="term" value="P:regulation of transcription by RNA polymerase II"/>
    <property type="evidence" value="ECO:0007669"/>
    <property type="project" value="InterPro"/>
</dbReference>
<feature type="domain" description="Mediator complex subunit Med12" evidence="13">
    <location>
        <begin position="285"/>
        <end position="348"/>
    </location>
</feature>
<comment type="similarity">
    <text evidence="2">Belongs to the Mediator complex subunit 12 family.</text>
</comment>
<evidence type="ECO:0000256" key="5">
    <source>
        <dbReference type="ARBA" id="ARBA00022491"/>
    </source>
</evidence>
<feature type="region of interest" description="Disordered" evidence="12">
    <location>
        <begin position="138"/>
        <end position="162"/>
    </location>
</feature>
<evidence type="ECO:0000256" key="10">
    <source>
        <dbReference type="ARBA" id="ARBA00025661"/>
    </source>
</evidence>
<reference evidence="14 15" key="1">
    <citation type="journal article" date="2015" name="Environ. Microbiol.">
        <title>Metagenome sequence of Elaphomyces granulatus from sporocarp tissue reveals Ascomycota ectomycorrhizal fingerprints of genome expansion and a Proteobacteria-rich microbiome.</title>
        <authorList>
            <person name="Quandt C.A."/>
            <person name="Kohler A."/>
            <person name="Hesse C.N."/>
            <person name="Sharpton T.J."/>
            <person name="Martin F."/>
            <person name="Spatafora J.W."/>
        </authorList>
    </citation>
    <scope>NUCLEOTIDE SEQUENCE [LARGE SCALE GENOMIC DNA]</scope>
    <source>
        <strain evidence="14 15">OSC145934</strain>
    </source>
</reference>
<evidence type="ECO:0000313" key="15">
    <source>
        <dbReference type="Proteomes" id="UP000243515"/>
    </source>
</evidence>
<evidence type="ECO:0000259" key="13">
    <source>
        <dbReference type="SMART" id="SM01281"/>
    </source>
</evidence>
<keyword evidence="6" id="KW-0805">Transcription regulation</keyword>
<dbReference type="Pfam" id="PF09497">
    <property type="entry name" value="Med12"/>
    <property type="match status" value="1"/>
</dbReference>
<accession>A0A232LZI9</accession>
<comment type="function">
    <text evidence="10">Component of the SRB8-11 complex. The SRB8-11 complex is a regulatory module of the Mediator complex which is itself involved in regulation of basal and activated RNA polymerase II-dependent transcription. The SRB8-11 complex may be involved in the transcriptional repression of a subset of genes regulated by Mediator. It may inhibit the association of the Mediator complex with RNA polymerase II to form the holoenzyme complex.</text>
</comment>
<dbReference type="Proteomes" id="UP000243515">
    <property type="component" value="Unassembled WGS sequence"/>
</dbReference>
<evidence type="ECO:0000256" key="7">
    <source>
        <dbReference type="ARBA" id="ARBA00023159"/>
    </source>
</evidence>
<evidence type="ECO:0000256" key="9">
    <source>
        <dbReference type="ARBA" id="ARBA00023242"/>
    </source>
</evidence>
<gene>
    <name evidence="14" type="ORF">Egran_02662</name>
</gene>
<keyword evidence="15" id="KW-1185">Reference proteome</keyword>
<organism evidence="14 15">
    <name type="scientific">Elaphomyces granulatus</name>
    <dbReference type="NCBI Taxonomy" id="519963"/>
    <lineage>
        <taxon>Eukaryota</taxon>
        <taxon>Fungi</taxon>
        <taxon>Dikarya</taxon>
        <taxon>Ascomycota</taxon>
        <taxon>Pezizomycotina</taxon>
        <taxon>Eurotiomycetes</taxon>
        <taxon>Eurotiomycetidae</taxon>
        <taxon>Eurotiales</taxon>
        <taxon>Elaphomycetaceae</taxon>
        <taxon>Elaphomyces</taxon>
    </lineage>
</organism>
<comment type="subcellular location">
    <subcellularLocation>
        <location evidence="1">Nucleus</location>
    </subcellularLocation>
</comment>
<dbReference type="PANTHER" id="PTHR46567">
    <property type="entry name" value="MEDIATOR OF RNA POLYMERASE II TRANSCRIPTION SUBUNIT 12"/>
    <property type="match status" value="1"/>
</dbReference>
<protein>
    <recommendedName>
        <fullName evidence="4">Mediator of RNA polymerase II transcription subunit 12</fullName>
    </recommendedName>
    <alternativeName>
        <fullName evidence="11">Mediator complex subunit 12</fullName>
    </alternativeName>
</protein>
<sequence length="1597" mass="176856">MISHPSTGVQQWANQPHVLSGVHGGVVQPKNRPSNVIDLTGCDSRPPENEHPVKRPRLELNAGGTAAVDSKTLVRSAELRSASGNGTFRPPVLSVRGRPPCSFHDLVAETSGGGALQGGNPAVVSQVLKTASPPPFPIRPWKGALPERPVTGSQESSPEREVLTTPYHPEIPSVAPVLKGDSKYSVDNNFKEKNECVIDIFLFAPVGVADFSLWTGDHPEDVLNEQTTKQGHYDRTQVSQNESNTARPSLYAQLKHRAGLQVLSSVFAAALEKRQLHIKVTTSSTFRPPPRVTLTDNKREAWLRDLANSNVPLRRLSRTIPHGIRGKMLLDQCLSKWIPIGRAVWLAKCVGANEIRAFKRKGTSGALALGLEAKWVRDWTTNVQLFIEGVISVCGKSVDWKNRMTYGVRLTARLFFENLLDQDCYLEWFLSSLENATADTLPIWLLMLGIYWDHILRYRKRGRRLAEVLLEKLRQLTASASKELMSPLIGRLSYLVKRLAYEQPSSFVLPRSWHDYNGILSACLNLDEPADKVAFQSLMDRNLRVQPVKDCHKERQRLPQQRIISVLDAACSSHNLTALSETCLSTVEDRAVLISRLLEWAATFFRYGLVRVYIAARLLRKWKKLGIDVDSHTLSFLVGAGDKTGLDMVNVYHVIAELVRSQTFCVTRYLEWLVARGAVGSYERTKQQSVTNDVELLSQLPVSRLPQHVQNLRNTLLIRAGLPLEDSVLKAVKADIRQRLPGVFGPYMEHSAVTSDNVHRYPNLTWAIKSEVGQWIRRGIADHYKETPRSIVTQKFASGAQEKENSSLTPEEFVVIRGILESLGDLSILADVLSHAADSNDTVVLASAVDTLNYHFDAFNVIGAITDLFRSLFGAYVRVKHAGLPVHDLVFSLIDLGLRVPNEANTLTILRQDLARLDRKSVLAASSPVSEHMAETLNSANPSFSDDLDQFLSSGNTMDEVTLIAIFKTLTSQLESGSGKRRLSSNEICRYLSQLRTFNHKQFDLLLIKWIEGFLKSSTRSNLLPKVLPPLVGVGCVTLPAFFAMVKRLQQTESSRPRTSNVAGLQLNLVELLVPSTLSNLGAADLLSYRFRMAQQEFLSKYPEEALSIVHDASASFCLSASQKRLDSQKPLLHRVLMPVLRDLFVRHPEPMVDHCLHQLKENYPATIDAIQQTLNLLLELPGLDGALVEAEGAINKVNDFSLPFCQLKLQLLFDTASQEDVKDGVVDIMFKAAVADVRAGKSHWLDLVSLPNQDAVQQIRHRAEKGFLSIVLTDGPVECDTLTIIDRSHSQDTAKIYLTVMDGLASSIPQVGMPSVAPLLVEKMNVLLQKLVLAQANLKSVNLNRGGVVTDHISRILPVFERNFNFWFTALLHMIVIHRPAFDSAQQAAQRSSALLDQSRLLIAICCLALSRSPASLASQSSAVGYVPSYMSAGQQQLCTYSSLQTYALDVAASLVDSLPDDARQQCSRFLRDRFPPQLHVQNEPRLLYLLGPVSDPTLPISTSSPITAAPSSSMASANLLPGTSPIQTTAPINTPAGISEDATLITNRLRIQHRGRAVSAFTLRPWEMLEEAAPMVGMNDTAVDLGFFGARRVRE</sequence>
<dbReference type="GO" id="GO:0003712">
    <property type="term" value="F:transcription coregulator activity"/>
    <property type="evidence" value="ECO:0007669"/>
    <property type="project" value="InterPro"/>
</dbReference>
<evidence type="ECO:0000256" key="1">
    <source>
        <dbReference type="ARBA" id="ARBA00004123"/>
    </source>
</evidence>
<evidence type="ECO:0000256" key="11">
    <source>
        <dbReference type="ARBA" id="ARBA00032010"/>
    </source>
</evidence>
<evidence type="ECO:0000256" key="8">
    <source>
        <dbReference type="ARBA" id="ARBA00023163"/>
    </source>
</evidence>